<organism evidence="1 2">
    <name type="scientific">Microbacterium testaceum (strain StLB037)</name>
    <dbReference type="NCBI Taxonomy" id="979556"/>
    <lineage>
        <taxon>Bacteria</taxon>
        <taxon>Bacillati</taxon>
        <taxon>Actinomycetota</taxon>
        <taxon>Actinomycetes</taxon>
        <taxon>Micrococcales</taxon>
        <taxon>Microbacteriaceae</taxon>
        <taxon>Microbacterium</taxon>
    </lineage>
</organism>
<name>A0A1H0MP09_MICTS</name>
<dbReference type="EMBL" id="FNJN01000002">
    <property type="protein sequence ID" value="SDO81880.1"/>
    <property type="molecule type" value="Genomic_DNA"/>
</dbReference>
<protein>
    <submittedName>
        <fullName evidence="1">Uncharacterized protein</fullName>
    </submittedName>
</protein>
<proteinExistence type="predicted"/>
<dbReference type="Proteomes" id="UP000186456">
    <property type="component" value="Unassembled WGS sequence"/>
</dbReference>
<accession>A0A1H0MP09</accession>
<gene>
    <name evidence="1" type="ORF">SAMN04487788_1067</name>
</gene>
<sequence>MREQQPKLVLTTSPDDFLYRCDYCQTWWTGNSRFRNPVTVRDAEARFPGHGVTRSPAVDDAELSEAIVLYTGWGVSPEPSDDLGAVVARFGDDASDLTPVLTAFIRGSASIAFHEVAPADDGLLGRVRTKLAAIMPRLSTDAVDALAWRWPTVVPQTSPF</sequence>
<evidence type="ECO:0000313" key="2">
    <source>
        <dbReference type="Proteomes" id="UP000186456"/>
    </source>
</evidence>
<evidence type="ECO:0000313" key="1">
    <source>
        <dbReference type="EMBL" id="SDO81880.1"/>
    </source>
</evidence>
<dbReference type="AlphaFoldDB" id="A0A1H0MP09"/>
<reference evidence="1 2" key="1">
    <citation type="submission" date="2016-10" db="EMBL/GenBank/DDBJ databases">
        <authorList>
            <person name="de Groot N.N."/>
        </authorList>
    </citation>
    <scope>NUCLEOTIDE SEQUENCE [LARGE SCALE GENOMIC DNA]</scope>
    <source>
        <strain evidence="1 2">StLB037</strain>
    </source>
</reference>